<evidence type="ECO:0000256" key="1">
    <source>
        <dbReference type="ARBA" id="ARBA00023002"/>
    </source>
</evidence>
<gene>
    <name evidence="3" type="ORF">NRB56_59610</name>
</gene>
<evidence type="ECO:0000259" key="2">
    <source>
        <dbReference type="Pfam" id="PF01243"/>
    </source>
</evidence>
<dbReference type="InterPro" id="IPR012349">
    <property type="entry name" value="Split_barrel_FMN-bd"/>
</dbReference>
<dbReference type="SUPFAM" id="SSF50475">
    <property type="entry name" value="FMN-binding split barrel"/>
    <property type="match status" value="1"/>
</dbReference>
<dbReference type="GO" id="GO:0070967">
    <property type="term" value="F:coenzyme F420 binding"/>
    <property type="evidence" value="ECO:0007669"/>
    <property type="project" value="TreeGrafter"/>
</dbReference>
<accession>A0A7K0DX58</accession>
<dbReference type="InterPro" id="IPR052019">
    <property type="entry name" value="F420H2_bilvrd_red/Heme_oxyg"/>
</dbReference>
<protein>
    <recommendedName>
        <fullName evidence="2">Pyridoxamine 5'-phosphate oxidase N-terminal domain-containing protein</fullName>
    </recommendedName>
</protein>
<dbReference type="EMBL" id="WEGI01000013">
    <property type="protein sequence ID" value="MQY30359.1"/>
    <property type="molecule type" value="Genomic_DNA"/>
</dbReference>
<organism evidence="3 4">
    <name type="scientific">Nocardia aurantia</name>
    <dbReference type="NCBI Taxonomy" id="2585199"/>
    <lineage>
        <taxon>Bacteria</taxon>
        <taxon>Bacillati</taxon>
        <taxon>Actinomycetota</taxon>
        <taxon>Actinomycetes</taxon>
        <taxon>Mycobacteriales</taxon>
        <taxon>Nocardiaceae</taxon>
        <taxon>Nocardia</taxon>
    </lineage>
</organism>
<dbReference type="InterPro" id="IPR011576">
    <property type="entry name" value="Pyridox_Oxase_N"/>
</dbReference>
<dbReference type="Proteomes" id="UP000431401">
    <property type="component" value="Unassembled WGS sequence"/>
</dbReference>
<dbReference type="Pfam" id="PF01243">
    <property type="entry name" value="PNPOx_N"/>
    <property type="match status" value="1"/>
</dbReference>
<dbReference type="GO" id="GO:0005829">
    <property type="term" value="C:cytosol"/>
    <property type="evidence" value="ECO:0007669"/>
    <property type="project" value="TreeGrafter"/>
</dbReference>
<keyword evidence="1" id="KW-0560">Oxidoreductase</keyword>
<comment type="caution">
    <text evidence="3">The sequence shown here is derived from an EMBL/GenBank/DDBJ whole genome shotgun (WGS) entry which is preliminary data.</text>
</comment>
<dbReference type="GO" id="GO:0016627">
    <property type="term" value="F:oxidoreductase activity, acting on the CH-CH group of donors"/>
    <property type="evidence" value="ECO:0007669"/>
    <property type="project" value="TreeGrafter"/>
</dbReference>
<evidence type="ECO:0000313" key="3">
    <source>
        <dbReference type="EMBL" id="MQY30359.1"/>
    </source>
</evidence>
<name>A0A7K0DX58_9NOCA</name>
<dbReference type="OrthoDB" id="159383at2"/>
<dbReference type="NCBIfam" id="TIGR03618">
    <property type="entry name" value="Rv1155_F420"/>
    <property type="match status" value="1"/>
</dbReference>
<evidence type="ECO:0000313" key="4">
    <source>
        <dbReference type="Proteomes" id="UP000431401"/>
    </source>
</evidence>
<proteinExistence type="predicted"/>
<dbReference type="PANTHER" id="PTHR35176:SF1">
    <property type="entry name" value="F420H(2)-DEPENDENT BILIVERDIN REDUCTASE"/>
    <property type="match status" value="1"/>
</dbReference>
<dbReference type="AlphaFoldDB" id="A0A7K0DX58"/>
<dbReference type="InterPro" id="IPR019920">
    <property type="entry name" value="F420-binding_dom_put"/>
</dbReference>
<reference evidence="3 4" key="1">
    <citation type="submission" date="2019-10" db="EMBL/GenBank/DDBJ databases">
        <title>Nocardia macrotermitis sp. nov. and Nocardia aurantia sp. nov., isolated from the gut of fungus growing-termite Macrotermes natalensis.</title>
        <authorList>
            <person name="Benndorf R."/>
            <person name="Schwitalla J."/>
            <person name="Martin K."/>
            <person name="De Beer W."/>
            <person name="Kaster A.-K."/>
            <person name="Vollmers J."/>
            <person name="Poulsen M."/>
            <person name="Beemelmanns C."/>
        </authorList>
    </citation>
    <scope>NUCLEOTIDE SEQUENCE [LARGE SCALE GENOMIC DNA]</scope>
    <source>
        <strain evidence="3 4">RB56</strain>
    </source>
</reference>
<dbReference type="RefSeq" id="WP_153347586.1">
    <property type="nucleotide sequence ID" value="NZ_WEGI01000013.1"/>
</dbReference>
<sequence length="141" mass="15143">MFTISDPKVRAFLTEGTRTAKLAVTSSDGRPLINPVWFFLDGDDLVFNTGKGTAKGRAIMRDPRVALCVDLEAPPYAYLQVQGVATLSEDPGELLRTATAIGGRYMGAGRAEEFGRRNAVPGELVVRVRPGKILGGFNMTG</sequence>
<dbReference type="Gene3D" id="2.30.110.10">
    <property type="entry name" value="Electron Transport, Fmn-binding Protein, Chain A"/>
    <property type="match status" value="1"/>
</dbReference>
<feature type="domain" description="Pyridoxamine 5'-phosphate oxidase N-terminal" evidence="2">
    <location>
        <begin position="6"/>
        <end position="130"/>
    </location>
</feature>
<dbReference type="PANTHER" id="PTHR35176">
    <property type="entry name" value="HEME OXYGENASE HI_0854-RELATED"/>
    <property type="match status" value="1"/>
</dbReference>
<keyword evidence="4" id="KW-1185">Reference proteome</keyword>